<sequence length="98" mass="11664">MKQHQYRITVEHLADKDGNAVERKALRFDAPNHDDIFEIVERTKEREGMSDNIAERFAVGLKLMTEPMMEDKDNPLFSRLRPHIMEMMKIIKQKDKHE</sequence>
<dbReference type="EMBL" id="JARQTX010000003">
    <property type="protein sequence ID" value="MDG2945430.1"/>
    <property type="molecule type" value="Genomic_DNA"/>
</dbReference>
<protein>
    <submittedName>
        <fullName evidence="1">DUF3861 domain-containing protein</fullName>
    </submittedName>
</protein>
<name>A0ABT6EPE7_9PAST</name>
<organism evidence="1 2">
    <name type="scientific">Exercitatus varius</name>
    <dbReference type="NCBI Taxonomy" id="67857"/>
    <lineage>
        <taxon>Bacteria</taxon>
        <taxon>Pseudomonadati</taxon>
        <taxon>Pseudomonadota</taxon>
        <taxon>Gammaproteobacteria</taxon>
        <taxon>Pasteurellales</taxon>
        <taxon>Pasteurellaceae</taxon>
        <taxon>Exercitatus</taxon>
    </lineage>
</organism>
<dbReference type="RefSeq" id="WP_317485663.1">
    <property type="nucleotide sequence ID" value="NZ_JARQTX010000003.1"/>
</dbReference>
<comment type="caution">
    <text evidence="1">The sequence shown here is derived from an EMBL/GenBank/DDBJ whole genome shotgun (WGS) entry which is preliminary data.</text>
</comment>
<dbReference type="Pfam" id="PF12977">
    <property type="entry name" value="DUF3861"/>
    <property type="match status" value="1"/>
</dbReference>
<dbReference type="InterPro" id="IPR038194">
    <property type="entry name" value="DUF3861_sf"/>
</dbReference>
<accession>A0ABT6EPE7</accession>
<dbReference type="Proteomes" id="UP001216057">
    <property type="component" value="Unassembled WGS sequence"/>
</dbReference>
<dbReference type="InterPro" id="IPR024476">
    <property type="entry name" value="DUF3861"/>
</dbReference>
<keyword evidence="2" id="KW-1185">Reference proteome</keyword>
<evidence type="ECO:0000313" key="1">
    <source>
        <dbReference type="EMBL" id="MDG2945430.1"/>
    </source>
</evidence>
<dbReference type="Gene3D" id="3.10.20.850">
    <property type="entry name" value="Protein of unknown function DUF3861"/>
    <property type="match status" value="1"/>
</dbReference>
<reference evidence="1 2" key="1">
    <citation type="submission" date="2023-03" db="EMBL/GenBank/DDBJ databases">
        <title>Classification of Bisgaard taxon 6 and taxon 10 as Exercitatus varius gen. nov., spec. nov.</title>
        <authorList>
            <person name="Christensen H."/>
        </authorList>
    </citation>
    <scope>NUCLEOTIDE SEQUENCE [LARGE SCALE GENOMIC DNA]</scope>
    <source>
        <strain evidence="1 2">23350_01</strain>
    </source>
</reference>
<proteinExistence type="predicted"/>
<evidence type="ECO:0000313" key="2">
    <source>
        <dbReference type="Proteomes" id="UP001216057"/>
    </source>
</evidence>
<gene>
    <name evidence="1" type="ORF">P7M32_03165</name>
</gene>